<accession>A0A177SVU5</accession>
<dbReference type="InterPro" id="IPR001387">
    <property type="entry name" value="Cro/C1-type_HTH"/>
</dbReference>
<name>A0A177SVU5_PSEPU</name>
<keyword evidence="1" id="KW-0238">DNA-binding</keyword>
<dbReference type="GO" id="GO:0003700">
    <property type="term" value="F:DNA-binding transcription factor activity"/>
    <property type="evidence" value="ECO:0007669"/>
    <property type="project" value="TreeGrafter"/>
</dbReference>
<comment type="caution">
    <text evidence="3">The sequence shown here is derived from an EMBL/GenBank/DDBJ whole genome shotgun (WGS) entry which is preliminary data.</text>
</comment>
<dbReference type="SUPFAM" id="SSF47413">
    <property type="entry name" value="lambda repressor-like DNA-binding domains"/>
    <property type="match status" value="1"/>
</dbReference>
<dbReference type="InterPro" id="IPR050807">
    <property type="entry name" value="TransReg_Diox_bact_type"/>
</dbReference>
<dbReference type="InterPro" id="IPR010982">
    <property type="entry name" value="Lambda_DNA-bd_dom_sf"/>
</dbReference>
<evidence type="ECO:0000313" key="3">
    <source>
        <dbReference type="EMBL" id="OAI94909.1"/>
    </source>
</evidence>
<dbReference type="SMART" id="SM00530">
    <property type="entry name" value="HTH_XRE"/>
    <property type="match status" value="1"/>
</dbReference>
<evidence type="ECO:0000259" key="2">
    <source>
        <dbReference type="PROSITE" id="PS50943"/>
    </source>
</evidence>
<organism evidence="3 4">
    <name type="scientific">Pseudomonas putida</name>
    <name type="common">Arthrobacter siderocapsulatus</name>
    <dbReference type="NCBI Taxonomy" id="303"/>
    <lineage>
        <taxon>Bacteria</taxon>
        <taxon>Pseudomonadati</taxon>
        <taxon>Pseudomonadota</taxon>
        <taxon>Gammaproteobacteria</taxon>
        <taxon>Pseudomonadales</taxon>
        <taxon>Pseudomonadaceae</taxon>
        <taxon>Pseudomonas</taxon>
    </lineage>
</organism>
<dbReference type="GO" id="GO:0003677">
    <property type="term" value="F:DNA binding"/>
    <property type="evidence" value="ECO:0007669"/>
    <property type="project" value="UniProtKB-KW"/>
</dbReference>
<evidence type="ECO:0000313" key="4">
    <source>
        <dbReference type="Proteomes" id="UP000077752"/>
    </source>
</evidence>
<dbReference type="PROSITE" id="PS50943">
    <property type="entry name" value="HTH_CROC1"/>
    <property type="match status" value="1"/>
</dbReference>
<dbReference type="AlphaFoldDB" id="A0A177SVU5"/>
<dbReference type="RefSeq" id="WP_009395815.1">
    <property type="nucleotide sequence ID" value="NZ_LUCV01000003.1"/>
</dbReference>
<feature type="domain" description="HTH cro/C1-type" evidence="2">
    <location>
        <begin position="8"/>
        <end position="63"/>
    </location>
</feature>
<dbReference type="PANTHER" id="PTHR46797">
    <property type="entry name" value="HTH-TYPE TRANSCRIPTIONAL REGULATOR"/>
    <property type="match status" value="1"/>
</dbReference>
<dbReference type="CDD" id="cd00093">
    <property type="entry name" value="HTH_XRE"/>
    <property type="match status" value="1"/>
</dbReference>
<proteinExistence type="predicted"/>
<dbReference type="PANTHER" id="PTHR46797:SF1">
    <property type="entry name" value="METHYLPHOSPHONATE SYNTHASE"/>
    <property type="match status" value="1"/>
</dbReference>
<gene>
    <name evidence="3" type="ORF">AYO28_05210</name>
</gene>
<dbReference type="Pfam" id="PF01381">
    <property type="entry name" value="HTH_3"/>
    <property type="match status" value="1"/>
</dbReference>
<dbReference type="Gene3D" id="1.10.260.40">
    <property type="entry name" value="lambda repressor-like DNA-binding domains"/>
    <property type="match status" value="1"/>
</dbReference>
<sequence>MEAIGRTIKNLRKQKGLSQSELASQLGMSRSTISGIENNTVPEIGIRKVEAILNMLGYTLTAVAQRRRPTLDQLKEANFHEQ</sequence>
<evidence type="ECO:0000256" key="1">
    <source>
        <dbReference type="ARBA" id="ARBA00023125"/>
    </source>
</evidence>
<protein>
    <submittedName>
        <fullName evidence="3">Transcriptional regulator</fullName>
    </submittedName>
</protein>
<dbReference type="GO" id="GO:0005829">
    <property type="term" value="C:cytosol"/>
    <property type="evidence" value="ECO:0007669"/>
    <property type="project" value="TreeGrafter"/>
</dbReference>
<reference evidence="3 4" key="1">
    <citation type="submission" date="2016-03" db="EMBL/GenBank/DDBJ databases">
        <title>Draft Genome Assembly of Pseudomonas putida strain CBF10-2.</title>
        <authorList>
            <person name="Iyer R.S."/>
            <person name="Damania A."/>
        </authorList>
    </citation>
    <scope>NUCLEOTIDE SEQUENCE [LARGE SCALE GENOMIC DNA]</scope>
    <source>
        <strain evidence="3 4">CBF10-2</strain>
    </source>
</reference>
<dbReference type="Proteomes" id="UP000077752">
    <property type="component" value="Unassembled WGS sequence"/>
</dbReference>
<dbReference type="EMBL" id="LUCV01000003">
    <property type="protein sequence ID" value="OAI94909.1"/>
    <property type="molecule type" value="Genomic_DNA"/>
</dbReference>